<gene>
    <name evidence="1" type="ORF">A2Z33_01135</name>
</gene>
<dbReference type="Proteomes" id="UP000178448">
    <property type="component" value="Unassembled WGS sequence"/>
</dbReference>
<name>A0A1F5YNR6_9BACT</name>
<evidence type="ECO:0000313" key="1">
    <source>
        <dbReference type="EMBL" id="OGG01839.1"/>
    </source>
</evidence>
<comment type="caution">
    <text evidence="1">The sequence shown here is derived from an EMBL/GenBank/DDBJ whole genome shotgun (WGS) entry which is preliminary data.</text>
</comment>
<accession>A0A1F5YNR6</accession>
<evidence type="ECO:0008006" key="3">
    <source>
        <dbReference type="Google" id="ProtNLM"/>
    </source>
</evidence>
<organism evidence="1 2">
    <name type="scientific">Candidatus Gottesmanbacteria bacterium RBG_16_52_11</name>
    <dbReference type="NCBI Taxonomy" id="1798374"/>
    <lineage>
        <taxon>Bacteria</taxon>
        <taxon>Candidatus Gottesmaniibacteriota</taxon>
    </lineage>
</organism>
<sequence length="284" mass="30049">MRNNDRQSGQVVLITLLVLSVATTIALAMAGRTTTDVKISTQVEESSRAFSAAEAGIEEGLRTGAGTGGSAVSIGDPNVTYEVAVNEMLPTSTFVYPSMTDEGDTATLWLTDPSGPTLPTSGDYNWHIIRLCFGNATAPLPAMVVAVYYYESGTYKVARMAFDPDGARAAGNNFTSIAATPGDCGTGNPNITHYRNLDLTLPASFNLPSATAALMLRFKPLYNSAQIAVVGQNGEMIPKQGNVIESCGTMANSVTRCLNTQQRFRTPSGLFDYVIFGSGGSFPQ</sequence>
<reference evidence="1 2" key="1">
    <citation type="journal article" date="2016" name="Nat. Commun.">
        <title>Thousands of microbial genomes shed light on interconnected biogeochemical processes in an aquifer system.</title>
        <authorList>
            <person name="Anantharaman K."/>
            <person name="Brown C.T."/>
            <person name="Hug L.A."/>
            <person name="Sharon I."/>
            <person name="Castelle C.J."/>
            <person name="Probst A.J."/>
            <person name="Thomas B.C."/>
            <person name="Singh A."/>
            <person name="Wilkins M.J."/>
            <person name="Karaoz U."/>
            <person name="Brodie E.L."/>
            <person name="Williams K.H."/>
            <person name="Hubbard S.S."/>
            <person name="Banfield J.F."/>
        </authorList>
    </citation>
    <scope>NUCLEOTIDE SEQUENCE [LARGE SCALE GENOMIC DNA]</scope>
</reference>
<evidence type="ECO:0000313" key="2">
    <source>
        <dbReference type="Proteomes" id="UP000178448"/>
    </source>
</evidence>
<dbReference type="EMBL" id="MFJD01000009">
    <property type="protein sequence ID" value="OGG01839.1"/>
    <property type="molecule type" value="Genomic_DNA"/>
</dbReference>
<proteinExistence type="predicted"/>
<protein>
    <recommendedName>
        <fullName evidence="3">Type 4 fimbrial biogenesis protein PilX N-terminal domain-containing protein</fullName>
    </recommendedName>
</protein>
<dbReference type="AlphaFoldDB" id="A0A1F5YNR6"/>
<dbReference type="STRING" id="1798374.A2Z33_01135"/>